<dbReference type="Pfam" id="PF03176">
    <property type="entry name" value="MMPL"/>
    <property type="match status" value="2"/>
</dbReference>
<dbReference type="HOGENOM" id="CLU_008861_3_0_12"/>
<feature type="transmembrane region" description="Helical" evidence="6">
    <location>
        <begin position="754"/>
        <end position="776"/>
    </location>
</feature>
<dbReference type="PANTHER" id="PTHR33406">
    <property type="entry name" value="MEMBRANE PROTEIN MJ1562-RELATED"/>
    <property type="match status" value="1"/>
</dbReference>
<dbReference type="Gene3D" id="1.20.1640.10">
    <property type="entry name" value="Multidrug efflux transporter AcrB transmembrane domain"/>
    <property type="match status" value="2"/>
</dbReference>
<dbReference type="InterPro" id="IPR001036">
    <property type="entry name" value="Acrflvin-R"/>
</dbReference>
<feature type="transmembrane region" description="Helical" evidence="6">
    <location>
        <begin position="391"/>
        <end position="413"/>
    </location>
</feature>
<dbReference type="InterPro" id="IPR000731">
    <property type="entry name" value="SSD"/>
</dbReference>
<feature type="transmembrane region" description="Helical" evidence="6">
    <location>
        <begin position="726"/>
        <end position="748"/>
    </location>
</feature>
<feature type="transmembrane region" description="Helical" evidence="6">
    <location>
        <begin position="826"/>
        <end position="849"/>
    </location>
</feature>
<feature type="domain" description="SSD" evidence="7">
    <location>
        <begin position="324"/>
        <end position="444"/>
    </location>
</feature>
<organism evidence="8 9">
    <name type="scientific">Turneriella parva (strain ATCC BAA-1111 / DSM 21527 / NCTC 11395 / H)</name>
    <name type="common">Leptospira parva</name>
    <dbReference type="NCBI Taxonomy" id="869212"/>
    <lineage>
        <taxon>Bacteria</taxon>
        <taxon>Pseudomonadati</taxon>
        <taxon>Spirochaetota</taxon>
        <taxon>Spirochaetia</taxon>
        <taxon>Leptospirales</taxon>
        <taxon>Leptospiraceae</taxon>
        <taxon>Turneriella</taxon>
    </lineage>
</organism>
<dbReference type="PRINTS" id="PR00702">
    <property type="entry name" value="ACRIFLAVINRP"/>
</dbReference>
<evidence type="ECO:0000256" key="4">
    <source>
        <dbReference type="ARBA" id="ARBA00022989"/>
    </source>
</evidence>
<keyword evidence="3 6" id="KW-0812">Transmembrane</keyword>
<feature type="transmembrane region" description="Helical" evidence="6">
    <location>
        <begin position="346"/>
        <end position="370"/>
    </location>
</feature>
<sequence>MNKTTEQKERFIDRWLNKYTKLMTAIPEFSHRRRWSILGFFAALTVALSFGLGNLKVDQTFDTWLDAGDSSLLDYHRFRYFFGSDEYVLIMFKPAGKEVFEAETLKKVKALEDELNKKRIEKDSPLGRITRIRTIVSADFLESKNDTLKNRKFIGLTIPDNKLLAEIKKVAFAQRDFPGSFFSKNSEFGAIMILTDYGARIQKSKEPQKAAGSADDFDFSENKAAKKDRNKVPKMESADPTDYMAFNAELEKVLKAHNWANPTVGEPSSQVMDYLIGGGPWVASFFMNIMMTQMGMIMGLALLLILVTLAIAFRSLSAMLWPTLIIALSVVWTLGLIGLADVTMTMMINIVVILNLTVGISSSVHIISGYKYFNVTLDKRPALTKAYEKSGISIMLATLTTLAGMLSLIVVPIVPIRNFAVAASCGILFAYIGTIFLLPALLGIWAPGASRDKATGEKVQGVFERQIQRFIGFIMASTQARPKFIIALFSVIMILSLTGYPRVIVDTNFLESVKPGYGFKETFETLDKHFGGTTNVEIVINTGKNDGLKDVQLLNAMDQLAERAKKERPDFVTKTTSLVNAVKDAHKNLMGRGAVKAGTESPFYSIPADNQKLKQVLLLYDSADPESRKLFADDDWEKGRITLQVVNKSSFEYVEFLSQVEGWLKEYLEPLKKGNADFSYYATGGIPIMMRLTGFLTQSQISSFGLALVVITIIMFLIYGTIRFGIIAMLPNIFPILVTVGVTGWAKIPLDSDTLLVLPIAIGIAVDDTIHFLTHYRGELHAGHDRLDAIKTTLREVGQAMIFTSVILSVGFLIFLPSVYVPFRNFGMLSAIAISSALFADLFFLPALLTVFGKTKKVIGAHS</sequence>
<evidence type="ECO:0000313" key="8">
    <source>
        <dbReference type="EMBL" id="AFM11566.1"/>
    </source>
</evidence>
<gene>
    <name evidence="8" type="ordered locus">Turpa_0915</name>
</gene>
<protein>
    <recommendedName>
        <fullName evidence="7">SSD domain-containing protein</fullName>
    </recommendedName>
</protein>
<dbReference type="RefSeq" id="WP_014802084.1">
    <property type="nucleotide sequence ID" value="NC_018020.1"/>
</dbReference>
<proteinExistence type="predicted"/>
<keyword evidence="9" id="KW-1185">Reference proteome</keyword>
<feature type="transmembrane region" description="Helical" evidence="6">
    <location>
        <begin position="701"/>
        <end position="719"/>
    </location>
</feature>
<dbReference type="PROSITE" id="PS50156">
    <property type="entry name" value="SSD"/>
    <property type="match status" value="2"/>
</dbReference>
<feature type="transmembrane region" description="Helical" evidence="6">
    <location>
        <begin position="294"/>
        <end position="313"/>
    </location>
</feature>
<dbReference type="OrthoDB" id="9794724at2"/>
<feature type="transmembrane region" description="Helical" evidence="6">
    <location>
        <begin position="320"/>
        <end position="340"/>
    </location>
</feature>
<evidence type="ECO:0000313" key="9">
    <source>
        <dbReference type="Proteomes" id="UP000006048"/>
    </source>
</evidence>
<dbReference type="GO" id="GO:0022857">
    <property type="term" value="F:transmembrane transporter activity"/>
    <property type="evidence" value="ECO:0007669"/>
    <property type="project" value="InterPro"/>
</dbReference>
<accession>I4B2Q9</accession>
<keyword evidence="2" id="KW-1003">Cell membrane</keyword>
<dbReference type="AlphaFoldDB" id="I4B2Q9"/>
<dbReference type="Proteomes" id="UP000006048">
    <property type="component" value="Chromosome"/>
</dbReference>
<feature type="transmembrane region" description="Helical" evidence="6">
    <location>
        <begin position="797"/>
        <end position="820"/>
    </location>
</feature>
<dbReference type="STRING" id="869212.Turpa_0915"/>
<evidence type="ECO:0000256" key="3">
    <source>
        <dbReference type="ARBA" id="ARBA00022692"/>
    </source>
</evidence>
<dbReference type="EMBL" id="CP002959">
    <property type="protein sequence ID" value="AFM11566.1"/>
    <property type="molecule type" value="Genomic_DNA"/>
</dbReference>
<feature type="domain" description="SSD" evidence="7">
    <location>
        <begin position="724"/>
        <end position="851"/>
    </location>
</feature>
<keyword evidence="5 6" id="KW-0472">Membrane</keyword>
<feature type="transmembrane region" description="Helical" evidence="6">
    <location>
        <begin position="484"/>
        <end position="503"/>
    </location>
</feature>
<evidence type="ECO:0000256" key="1">
    <source>
        <dbReference type="ARBA" id="ARBA00004651"/>
    </source>
</evidence>
<dbReference type="KEGG" id="tpx:Turpa_0915"/>
<dbReference type="PANTHER" id="PTHR33406:SF12">
    <property type="entry name" value="BLR2997 PROTEIN"/>
    <property type="match status" value="1"/>
</dbReference>
<dbReference type="GO" id="GO:0005886">
    <property type="term" value="C:plasma membrane"/>
    <property type="evidence" value="ECO:0007669"/>
    <property type="project" value="UniProtKB-SubCell"/>
</dbReference>
<name>I4B2Q9_TURPD</name>
<evidence type="ECO:0000259" key="7">
    <source>
        <dbReference type="PROSITE" id="PS50156"/>
    </source>
</evidence>
<reference evidence="8 9" key="1">
    <citation type="submission" date="2012-06" db="EMBL/GenBank/DDBJ databases">
        <title>The complete chromosome of genome of Turneriella parva DSM 21527.</title>
        <authorList>
            <consortium name="US DOE Joint Genome Institute (JGI-PGF)"/>
            <person name="Lucas S."/>
            <person name="Han J."/>
            <person name="Lapidus A."/>
            <person name="Bruce D."/>
            <person name="Goodwin L."/>
            <person name="Pitluck S."/>
            <person name="Peters L."/>
            <person name="Kyrpides N."/>
            <person name="Mavromatis K."/>
            <person name="Ivanova N."/>
            <person name="Mikhailova N."/>
            <person name="Chertkov O."/>
            <person name="Detter J.C."/>
            <person name="Tapia R."/>
            <person name="Han C."/>
            <person name="Land M."/>
            <person name="Hauser L."/>
            <person name="Markowitz V."/>
            <person name="Cheng J.-F."/>
            <person name="Hugenholtz P."/>
            <person name="Woyke T."/>
            <person name="Wu D."/>
            <person name="Gronow S."/>
            <person name="Wellnitz S."/>
            <person name="Brambilla E."/>
            <person name="Klenk H.-P."/>
            <person name="Eisen J.A."/>
        </authorList>
    </citation>
    <scope>NUCLEOTIDE SEQUENCE [LARGE SCALE GENOMIC DNA]</scope>
    <source>
        <strain evidence="9">ATCC BAA-1111 / DSM 21527 / NCTC 11395 / H</strain>
    </source>
</reference>
<feature type="transmembrane region" description="Helical" evidence="6">
    <location>
        <begin position="419"/>
        <end position="445"/>
    </location>
</feature>
<dbReference type="InterPro" id="IPR004869">
    <property type="entry name" value="MMPL_dom"/>
</dbReference>
<evidence type="ECO:0000256" key="2">
    <source>
        <dbReference type="ARBA" id="ARBA00022475"/>
    </source>
</evidence>
<comment type="subcellular location">
    <subcellularLocation>
        <location evidence="1">Cell membrane</location>
        <topology evidence="1">Multi-pass membrane protein</topology>
    </subcellularLocation>
</comment>
<dbReference type="SUPFAM" id="SSF82866">
    <property type="entry name" value="Multidrug efflux transporter AcrB transmembrane domain"/>
    <property type="match status" value="2"/>
</dbReference>
<evidence type="ECO:0000256" key="5">
    <source>
        <dbReference type="ARBA" id="ARBA00023136"/>
    </source>
</evidence>
<evidence type="ECO:0000256" key="6">
    <source>
        <dbReference type="SAM" id="Phobius"/>
    </source>
</evidence>
<feature type="transmembrane region" description="Helical" evidence="6">
    <location>
        <begin position="35"/>
        <end position="53"/>
    </location>
</feature>
<dbReference type="InterPro" id="IPR050545">
    <property type="entry name" value="Mycobact_MmpL"/>
</dbReference>
<keyword evidence="4 6" id="KW-1133">Transmembrane helix</keyword>